<feature type="domain" description="Solute-binding protein family 3/N-terminal" evidence="2">
    <location>
        <begin position="26"/>
        <end position="258"/>
    </location>
</feature>
<dbReference type="SMART" id="SM00062">
    <property type="entry name" value="PBPb"/>
    <property type="match status" value="1"/>
</dbReference>
<dbReference type="Pfam" id="PF00497">
    <property type="entry name" value="SBP_bac_3"/>
    <property type="match status" value="1"/>
</dbReference>
<dbReference type="PANTHER" id="PTHR35936">
    <property type="entry name" value="MEMBRANE-BOUND LYTIC MUREIN TRANSGLYCOSYLASE F"/>
    <property type="match status" value="1"/>
</dbReference>
<proteinExistence type="predicted"/>
<sequence length="262" mass="29411">MLGIGRVIWLVVWTLPAVAEGICGRPLSIGWDEWPPFHYQGRSGEPDGYAVQLLNLAAGRLGCRLTYRLMPWPRTLQQLRLGQVDAAMQALRTPEREAYACFAPGYSPTIVRLWARSDKAARWPVRQLDDLGRQGEVLLGVTRGDSYGAQLDRWLQTPPPNVHVEISETLEVSMRKLQLGRTNLLLATMATATRELARLPEKPEIAPLEPSWRAGEGYYVFSRKSVPEPVCQAFARALAEMRQDGTVARLYRSQFGAPYPEP</sequence>
<dbReference type="AlphaFoldDB" id="A0A1D9LEJ0"/>
<dbReference type="RefSeq" id="WP_046158269.1">
    <property type="nucleotide sequence ID" value="NZ_CP017707.1"/>
</dbReference>
<gene>
    <name evidence="3" type="ORF">BKX93_06585</name>
</gene>
<accession>A0A1D9LEJ0</accession>
<dbReference type="Proteomes" id="UP000178776">
    <property type="component" value="Chromosome"/>
</dbReference>
<dbReference type="PANTHER" id="PTHR35936:SF25">
    <property type="entry name" value="ABC TRANSPORTER SUBSTRATE-BINDING PROTEIN"/>
    <property type="match status" value="1"/>
</dbReference>
<dbReference type="GeneID" id="68840873"/>
<name>A0A1D9LEJ0_9NEIS</name>
<dbReference type="KEGG" id="cvc:BKX93_06585"/>
<protein>
    <recommendedName>
        <fullName evidence="2">Solute-binding protein family 3/N-terminal domain-containing protein</fullName>
    </recommendedName>
</protein>
<evidence type="ECO:0000313" key="3">
    <source>
        <dbReference type="EMBL" id="AOZ49699.1"/>
    </source>
</evidence>
<organism evidence="3 4">
    <name type="scientific">Chromobacterium vaccinii</name>
    <dbReference type="NCBI Taxonomy" id="1108595"/>
    <lineage>
        <taxon>Bacteria</taxon>
        <taxon>Pseudomonadati</taxon>
        <taxon>Pseudomonadota</taxon>
        <taxon>Betaproteobacteria</taxon>
        <taxon>Neisseriales</taxon>
        <taxon>Chromobacteriaceae</taxon>
        <taxon>Chromobacterium</taxon>
    </lineage>
</organism>
<dbReference type="InterPro" id="IPR001638">
    <property type="entry name" value="Solute-binding_3/MltF_N"/>
</dbReference>
<evidence type="ECO:0000259" key="2">
    <source>
        <dbReference type="SMART" id="SM00062"/>
    </source>
</evidence>
<reference evidence="3 4" key="1">
    <citation type="submission" date="2016-10" db="EMBL/GenBank/DDBJ databases">
        <title>Chromobacterium muskegensis sp. nov., an insecticidal bacterium isolated from Sphagnum bogs.</title>
        <authorList>
            <person name="Sparks M.E."/>
            <person name="Blackburn M.B."/>
            <person name="Gundersen-Rindal D.E."/>
            <person name="Mitchell A."/>
            <person name="Farrar R."/>
            <person name="Kuhar D."/>
        </authorList>
    </citation>
    <scope>NUCLEOTIDE SEQUENCE [LARGE SCALE GENOMIC DNA]</scope>
    <source>
        <strain evidence="3 4">21-1</strain>
    </source>
</reference>
<evidence type="ECO:0000313" key="4">
    <source>
        <dbReference type="Proteomes" id="UP000178776"/>
    </source>
</evidence>
<dbReference type="STRING" id="1108595.BKX93_06585"/>
<keyword evidence="1" id="KW-0732">Signal</keyword>
<evidence type="ECO:0000256" key="1">
    <source>
        <dbReference type="ARBA" id="ARBA00022729"/>
    </source>
</evidence>
<dbReference type="Gene3D" id="3.40.190.10">
    <property type="entry name" value="Periplasmic binding protein-like II"/>
    <property type="match status" value="2"/>
</dbReference>
<dbReference type="SUPFAM" id="SSF53850">
    <property type="entry name" value="Periplasmic binding protein-like II"/>
    <property type="match status" value="1"/>
</dbReference>
<dbReference type="EMBL" id="CP017707">
    <property type="protein sequence ID" value="AOZ49699.1"/>
    <property type="molecule type" value="Genomic_DNA"/>
</dbReference>